<evidence type="ECO:0000313" key="3">
    <source>
        <dbReference type="Proteomes" id="UP001642360"/>
    </source>
</evidence>
<feature type="chain" id="PRO_5044762416" evidence="1">
    <location>
        <begin position="19"/>
        <end position="53"/>
    </location>
</feature>
<accession>A0ABC8UR64</accession>
<evidence type="ECO:0000256" key="1">
    <source>
        <dbReference type="SAM" id="SignalP"/>
    </source>
</evidence>
<reference evidence="2 3" key="1">
    <citation type="submission" date="2024-02" db="EMBL/GenBank/DDBJ databases">
        <authorList>
            <person name="Vignale AGUSTIN F."/>
            <person name="Sosa J E."/>
            <person name="Modenutti C."/>
        </authorList>
    </citation>
    <scope>NUCLEOTIDE SEQUENCE [LARGE SCALE GENOMIC DNA]</scope>
</reference>
<organism evidence="2 3">
    <name type="scientific">Ilex paraguariensis</name>
    <name type="common">yerba mate</name>
    <dbReference type="NCBI Taxonomy" id="185542"/>
    <lineage>
        <taxon>Eukaryota</taxon>
        <taxon>Viridiplantae</taxon>
        <taxon>Streptophyta</taxon>
        <taxon>Embryophyta</taxon>
        <taxon>Tracheophyta</taxon>
        <taxon>Spermatophyta</taxon>
        <taxon>Magnoliopsida</taxon>
        <taxon>eudicotyledons</taxon>
        <taxon>Gunneridae</taxon>
        <taxon>Pentapetalae</taxon>
        <taxon>asterids</taxon>
        <taxon>campanulids</taxon>
        <taxon>Aquifoliales</taxon>
        <taxon>Aquifoliaceae</taxon>
        <taxon>Ilex</taxon>
    </lineage>
</organism>
<dbReference type="Proteomes" id="UP001642360">
    <property type="component" value="Unassembled WGS sequence"/>
</dbReference>
<protein>
    <submittedName>
        <fullName evidence="2">Uncharacterized protein</fullName>
    </submittedName>
</protein>
<comment type="caution">
    <text evidence="2">The sequence shown here is derived from an EMBL/GenBank/DDBJ whole genome shotgun (WGS) entry which is preliminary data.</text>
</comment>
<dbReference type="AlphaFoldDB" id="A0ABC8UR64"/>
<keyword evidence="3" id="KW-1185">Reference proteome</keyword>
<feature type="signal peptide" evidence="1">
    <location>
        <begin position="1"/>
        <end position="18"/>
    </location>
</feature>
<proteinExistence type="predicted"/>
<name>A0ABC8UR64_9AQUA</name>
<sequence>MAIFAVSLLIIAFHTVLEHGPPSMAWSPVISDGTSIYKTPSARHRKLLGRGKL</sequence>
<gene>
    <name evidence="2" type="ORF">ILEXP_LOCUS53789</name>
</gene>
<dbReference type="EMBL" id="CAUOFW020008669">
    <property type="protein sequence ID" value="CAK9183520.1"/>
    <property type="molecule type" value="Genomic_DNA"/>
</dbReference>
<keyword evidence="1" id="KW-0732">Signal</keyword>
<evidence type="ECO:0000313" key="2">
    <source>
        <dbReference type="EMBL" id="CAK9183520.1"/>
    </source>
</evidence>